<dbReference type="GO" id="GO:0005829">
    <property type="term" value="C:cytosol"/>
    <property type="evidence" value="ECO:0007669"/>
    <property type="project" value="TreeGrafter"/>
</dbReference>
<dbReference type="Pfam" id="PF00117">
    <property type="entry name" value="GATase"/>
    <property type="match status" value="1"/>
</dbReference>
<keyword evidence="8 10" id="KW-0067">ATP-binding</keyword>
<comment type="pathway">
    <text evidence="2">Purine metabolism; GMP biosynthesis; GMP from XMP (L-Gln route): step 1/1.</text>
</comment>
<evidence type="ECO:0000256" key="9">
    <source>
        <dbReference type="ARBA" id="ARBA00022962"/>
    </source>
</evidence>
<dbReference type="Proteomes" id="UP000231235">
    <property type="component" value="Unassembled WGS sequence"/>
</dbReference>
<sequence length="535" mass="59306">MIHTLKNIDQQALQAIAEEKALRKTDELFLLFSLGSQFDHLIKQALEKLGVFCLVADPSQVTAADVEKIKPIGLILSGGPVSVYRDPPPFDDRIFDLPLPILGICLGFQLWARHIGCPVIRADKREFGTHKLSILNTSLLFEGCQDEMPVLESHGDRVEADDKSALEILAKTENAPVAAGRHEHLWGVQFHPEVTETAYGPQIFENFCFKICQAKDRYPATEVAQQKIAMLREKIGAKKVLLAISGGSDSSTVAYLLKAALAGKTGQLRGVYIKGIDRPDDEAHVLEYFRNQNWIDLKIVDATKKFLEVLKDKQTMHEKRVAIRSVYKAVLEEETKAFGANFMAQGTLYTDISETGQGYATQAKKAQIKLHHNVDLGFSTEELTPLDDCVKDTGRNIGRSIGVPETLLTRHPFPGPGLTLRIEGEITAVKLSIARQIDEIYIRELRAQNLYKTIWQAGAVVTQSVTTCTKGDDAASGCVVALWAVWTVNGFTAQAAELPWEFLKRVSQKITNEVREVGAVVYRTSDKPPATIEWG</sequence>
<keyword evidence="4" id="KW-0436">Ligase</keyword>
<accession>A0A2G9Z784</accession>
<dbReference type="InterPro" id="IPR025777">
    <property type="entry name" value="GMPS_ATP_PPase_dom"/>
</dbReference>
<dbReference type="SUPFAM" id="SSF52402">
    <property type="entry name" value="Adenine nucleotide alpha hydrolases-like"/>
    <property type="match status" value="1"/>
</dbReference>
<dbReference type="Gene3D" id="3.30.300.10">
    <property type="match status" value="1"/>
</dbReference>
<dbReference type="AlphaFoldDB" id="A0A2G9Z784"/>
<evidence type="ECO:0000256" key="6">
    <source>
        <dbReference type="ARBA" id="ARBA00022749"/>
    </source>
</evidence>
<gene>
    <name evidence="12" type="ORF">COX28_01470</name>
</gene>
<dbReference type="GO" id="GO:0003921">
    <property type="term" value="F:GMP synthase activity"/>
    <property type="evidence" value="ECO:0007669"/>
    <property type="project" value="InterPro"/>
</dbReference>
<dbReference type="InterPro" id="IPR001674">
    <property type="entry name" value="GMP_synth_C"/>
</dbReference>
<comment type="function">
    <text evidence="1">Catalyzes the synthesis of GMP from XMP.</text>
</comment>
<dbReference type="GO" id="GO:0005524">
    <property type="term" value="F:ATP binding"/>
    <property type="evidence" value="ECO:0007669"/>
    <property type="project" value="UniProtKB-UniRule"/>
</dbReference>
<dbReference type="SUPFAM" id="SSF52317">
    <property type="entry name" value="Class I glutamine amidotransferase-like"/>
    <property type="match status" value="1"/>
</dbReference>
<name>A0A2G9Z784_9BACT</name>
<dbReference type="PROSITE" id="PS51273">
    <property type="entry name" value="GATASE_TYPE_1"/>
    <property type="match status" value="1"/>
</dbReference>
<dbReference type="InterPro" id="IPR022310">
    <property type="entry name" value="NAD/GMP_synthase"/>
</dbReference>
<dbReference type="PRINTS" id="PR00097">
    <property type="entry name" value="ANTSNTHASEII"/>
</dbReference>
<dbReference type="Gene3D" id="3.40.50.880">
    <property type="match status" value="1"/>
</dbReference>
<dbReference type="PROSITE" id="PS51553">
    <property type="entry name" value="GMPS_ATP_PPASE"/>
    <property type="match status" value="1"/>
</dbReference>
<evidence type="ECO:0000259" key="11">
    <source>
        <dbReference type="PROSITE" id="PS51553"/>
    </source>
</evidence>
<dbReference type="InterPro" id="IPR014729">
    <property type="entry name" value="Rossmann-like_a/b/a_fold"/>
</dbReference>
<dbReference type="InterPro" id="IPR029062">
    <property type="entry name" value="Class_I_gatase-like"/>
</dbReference>
<dbReference type="PRINTS" id="PR00096">
    <property type="entry name" value="GATASE"/>
</dbReference>
<evidence type="ECO:0000256" key="2">
    <source>
        <dbReference type="ARBA" id="ARBA00005153"/>
    </source>
</evidence>
<evidence type="ECO:0000313" key="13">
    <source>
        <dbReference type="Proteomes" id="UP000231235"/>
    </source>
</evidence>
<organism evidence="12 13">
    <name type="scientific">Candidatus Kuenenbacteria bacterium CG23_combo_of_CG06-09_8_20_14_all_39_39</name>
    <dbReference type="NCBI Taxonomy" id="1974623"/>
    <lineage>
        <taxon>Bacteria</taxon>
        <taxon>Candidatus Kueneniibacteriota</taxon>
    </lineage>
</organism>
<dbReference type="PANTHER" id="PTHR11922:SF2">
    <property type="entry name" value="GMP SYNTHASE [GLUTAMINE-HYDROLYZING]"/>
    <property type="match status" value="1"/>
</dbReference>
<dbReference type="PANTHER" id="PTHR11922">
    <property type="entry name" value="GMP SYNTHASE-RELATED"/>
    <property type="match status" value="1"/>
</dbReference>
<keyword evidence="6 10" id="KW-0332">GMP biosynthesis</keyword>
<dbReference type="Gene3D" id="3.40.50.620">
    <property type="entry name" value="HUPs"/>
    <property type="match status" value="1"/>
</dbReference>
<dbReference type="InterPro" id="IPR017926">
    <property type="entry name" value="GATASE"/>
</dbReference>
<dbReference type="SUPFAM" id="SSF54810">
    <property type="entry name" value="GMP synthetase C-terminal dimerisation domain"/>
    <property type="match status" value="1"/>
</dbReference>
<dbReference type="EMBL" id="PCRX01000027">
    <property type="protein sequence ID" value="PIP29005.1"/>
    <property type="molecule type" value="Genomic_DNA"/>
</dbReference>
<feature type="binding site" evidence="10">
    <location>
        <begin position="245"/>
        <end position="251"/>
    </location>
    <ligand>
        <name>ATP</name>
        <dbReference type="ChEBI" id="CHEBI:30616"/>
    </ligand>
</feature>
<dbReference type="Pfam" id="PF02540">
    <property type="entry name" value="NAD_synthase"/>
    <property type="match status" value="1"/>
</dbReference>
<keyword evidence="5 10" id="KW-0547">Nucleotide-binding</keyword>
<dbReference type="EC" id="6.3.5.2" evidence="3"/>
<proteinExistence type="predicted"/>
<evidence type="ECO:0000256" key="4">
    <source>
        <dbReference type="ARBA" id="ARBA00022598"/>
    </source>
</evidence>
<keyword evidence="9" id="KW-0315">Glutamine amidotransferase</keyword>
<comment type="caution">
    <text evidence="12">The sequence shown here is derived from an EMBL/GenBank/DDBJ whole genome shotgun (WGS) entry which is preliminary data.</text>
</comment>
<dbReference type="NCBIfam" id="NF000848">
    <property type="entry name" value="PRK00074.1"/>
    <property type="match status" value="1"/>
</dbReference>
<evidence type="ECO:0000256" key="5">
    <source>
        <dbReference type="ARBA" id="ARBA00022741"/>
    </source>
</evidence>
<evidence type="ECO:0000256" key="8">
    <source>
        <dbReference type="ARBA" id="ARBA00022840"/>
    </source>
</evidence>
<reference evidence="12 13" key="1">
    <citation type="submission" date="2017-09" db="EMBL/GenBank/DDBJ databases">
        <title>Depth-based differentiation of microbial function through sediment-hosted aquifers and enrichment of novel symbionts in the deep terrestrial subsurface.</title>
        <authorList>
            <person name="Probst A.J."/>
            <person name="Ladd B."/>
            <person name="Jarett J.K."/>
            <person name="Geller-Mcgrath D.E."/>
            <person name="Sieber C.M."/>
            <person name="Emerson J.B."/>
            <person name="Anantharaman K."/>
            <person name="Thomas B.C."/>
            <person name="Malmstrom R."/>
            <person name="Stieglmeier M."/>
            <person name="Klingl A."/>
            <person name="Woyke T."/>
            <person name="Ryan C.M."/>
            <person name="Banfield J.F."/>
        </authorList>
    </citation>
    <scope>NUCLEOTIDE SEQUENCE [LARGE SCALE GENOMIC DNA]</scope>
    <source>
        <strain evidence="12">CG23_combo_of_CG06-09_8_20_14_all_39_39</strain>
    </source>
</reference>
<evidence type="ECO:0000313" key="12">
    <source>
        <dbReference type="EMBL" id="PIP29005.1"/>
    </source>
</evidence>
<feature type="domain" description="GMPS ATP-PPase" evidence="11">
    <location>
        <begin position="218"/>
        <end position="410"/>
    </location>
</feature>
<keyword evidence="7 10" id="KW-0658">Purine biosynthesis</keyword>
<evidence type="ECO:0000256" key="7">
    <source>
        <dbReference type="ARBA" id="ARBA00022755"/>
    </source>
</evidence>
<dbReference type="UniPathway" id="UPA00189">
    <property type="reaction ID" value="UER00296"/>
</dbReference>
<dbReference type="Pfam" id="PF00958">
    <property type="entry name" value="GMP_synt_C"/>
    <property type="match status" value="1"/>
</dbReference>
<protein>
    <recommendedName>
        <fullName evidence="3">GMP synthase (glutamine-hydrolyzing)</fullName>
        <ecNumber evidence="3">6.3.5.2</ecNumber>
    </recommendedName>
</protein>
<evidence type="ECO:0000256" key="1">
    <source>
        <dbReference type="ARBA" id="ARBA00002332"/>
    </source>
</evidence>
<evidence type="ECO:0000256" key="10">
    <source>
        <dbReference type="PROSITE-ProRule" id="PRU00886"/>
    </source>
</evidence>
<evidence type="ECO:0000256" key="3">
    <source>
        <dbReference type="ARBA" id="ARBA00012746"/>
    </source>
</evidence>